<evidence type="ECO:0000313" key="6">
    <source>
        <dbReference type="Proteomes" id="UP000244722"/>
    </source>
</evidence>
<dbReference type="Pfam" id="PF05383">
    <property type="entry name" value="La"/>
    <property type="match status" value="1"/>
</dbReference>
<feature type="region of interest" description="Disordered" evidence="3">
    <location>
        <begin position="377"/>
        <end position="654"/>
    </location>
</feature>
<dbReference type="CDD" id="cd07323">
    <property type="entry name" value="LAM"/>
    <property type="match status" value="1"/>
</dbReference>
<evidence type="ECO:0000259" key="4">
    <source>
        <dbReference type="PROSITE" id="PS50961"/>
    </source>
</evidence>
<evidence type="ECO:0000256" key="1">
    <source>
        <dbReference type="ARBA" id="ARBA00022884"/>
    </source>
</evidence>
<dbReference type="Proteomes" id="UP000244722">
    <property type="component" value="Unassembled WGS sequence"/>
</dbReference>
<dbReference type="EMBL" id="NESQ01000178">
    <property type="protein sequence ID" value="PUU76720.1"/>
    <property type="molecule type" value="Genomic_DNA"/>
</dbReference>
<feature type="region of interest" description="Disordered" evidence="3">
    <location>
        <begin position="296"/>
        <end position="364"/>
    </location>
</feature>
<dbReference type="InterPro" id="IPR006607">
    <property type="entry name" value="DM15"/>
</dbReference>
<organism evidence="5 6">
    <name type="scientific">Tuber borchii</name>
    <name type="common">White truffle</name>
    <dbReference type="NCBI Taxonomy" id="42251"/>
    <lineage>
        <taxon>Eukaryota</taxon>
        <taxon>Fungi</taxon>
        <taxon>Dikarya</taxon>
        <taxon>Ascomycota</taxon>
        <taxon>Pezizomycotina</taxon>
        <taxon>Pezizomycetes</taxon>
        <taxon>Pezizales</taxon>
        <taxon>Tuberaceae</taxon>
        <taxon>Tuber</taxon>
    </lineage>
</organism>
<dbReference type="InterPro" id="IPR006630">
    <property type="entry name" value="La_HTH"/>
</dbReference>
<accession>A0A2T6ZMK4</accession>
<dbReference type="Pfam" id="PF21071">
    <property type="entry name" value="LARP1_HEAT"/>
    <property type="match status" value="1"/>
</dbReference>
<evidence type="ECO:0000313" key="5">
    <source>
        <dbReference type="EMBL" id="PUU76720.1"/>
    </source>
</evidence>
<feature type="compositionally biased region" description="Low complexity" evidence="3">
    <location>
        <begin position="95"/>
        <end position="107"/>
    </location>
</feature>
<feature type="compositionally biased region" description="Low complexity" evidence="3">
    <location>
        <begin position="631"/>
        <end position="641"/>
    </location>
</feature>
<evidence type="ECO:0000256" key="2">
    <source>
        <dbReference type="PROSITE-ProRule" id="PRU00332"/>
    </source>
</evidence>
<dbReference type="PROSITE" id="PS50961">
    <property type="entry name" value="HTH_LA"/>
    <property type="match status" value="1"/>
</dbReference>
<dbReference type="SUPFAM" id="SSF46785">
    <property type="entry name" value="Winged helix' DNA-binding domain"/>
    <property type="match status" value="1"/>
</dbReference>
<dbReference type="SMART" id="SM00684">
    <property type="entry name" value="DM15"/>
    <property type="match status" value="2"/>
</dbReference>
<comment type="caution">
    <text evidence="5">The sequence shown here is derived from an EMBL/GenBank/DDBJ whole genome shotgun (WGS) entry which is preliminary data.</text>
</comment>
<feature type="domain" description="HTH La-type RNA-binding" evidence="4">
    <location>
        <begin position="684"/>
        <end position="775"/>
    </location>
</feature>
<dbReference type="AlphaFoldDB" id="A0A2T6ZMK4"/>
<feature type="compositionally biased region" description="Polar residues" evidence="3">
    <location>
        <begin position="513"/>
        <end position="532"/>
    </location>
</feature>
<feature type="compositionally biased region" description="Polar residues" evidence="3">
    <location>
        <begin position="486"/>
        <end position="504"/>
    </location>
</feature>
<feature type="compositionally biased region" description="Low complexity" evidence="3">
    <location>
        <begin position="57"/>
        <end position="80"/>
    </location>
</feature>
<dbReference type="PANTHER" id="PTHR22792">
    <property type="entry name" value="LUPUS LA PROTEIN-RELATED"/>
    <property type="match status" value="1"/>
</dbReference>
<feature type="compositionally biased region" description="Basic and acidic residues" evidence="3">
    <location>
        <begin position="566"/>
        <end position="576"/>
    </location>
</feature>
<dbReference type="GO" id="GO:0000339">
    <property type="term" value="F:RNA cap binding"/>
    <property type="evidence" value="ECO:0007669"/>
    <property type="project" value="InterPro"/>
</dbReference>
<dbReference type="SMART" id="SM00715">
    <property type="entry name" value="LA"/>
    <property type="match status" value="1"/>
</dbReference>
<keyword evidence="1 2" id="KW-0694">RNA-binding</keyword>
<feature type="region of interest" description="Disordered" evidence="3">
    <location>
        <begin position="1"/>
        <end position="275"/>
    </location>
</feature>
<feature type="compositionally biased region" description="Polar residues" evidence="3">
    <location>
        <begin position="138"/>
        <end position="157"/>
    </location>
</feature>
<dbReference type="InterPro" id="IPR036388">
    <property type="entry name" value="WH-like_DNA-bd_sf"/>
</dbReference>
<feature type="compositionally biased region" description="Basic and acidic residues" evidence="3">
    <location>
        <begin position="341"/>
        <end position="355"/>
    </location>
</feature>
<dbReference type="InterPro" id="IPR036390">
    <property type="entry name" value="WH_DNA-bd_sf"/>
</dbReference>
<proteinExistence type="predicted"/>
<keyword evidence="6" id="KW-1185">Reference proteome</keyword>
<sequence length="1158" mass="123625">MTTSGSRPSNSTENTFSYAAAASGKNSTGPTARSQSTTSKNPAVSPNGSVGAQRPVSSASSSAAHNMNGSTAPTTGTSTPHSVSMPDPHPKKNSDMAAAIPAASVSSPGLGTSPSVGPKEDDSLSTILPVPEDKANSWEKQSQTSSHADNKSSSGSRTPDVPKGGDLIPASIPPVNPWKVRSENIVRKPPAPAPAIPALPKSMAGPNTAPTKVSSERPAERGTVSGKEGSANGPSEAQDKGKGEELSNVGGDWKDPQAKDRKKGGEATKANEFVGIDGMDLSSYIQSLWIRGLLTCTDPVGGVPRKSGRKGQQEKEPIAPVLPPPVTDTESWPTPETAQDEAEKSKKERADKDKSTVPVTRGNKVWVAAAEIVPEYVPSYKVPRGARSNRSGREGGGRGGGASYQAGERSAYGAGSGPGAGSENERGRQGVGANTTRGGYQGGKGGKRATSAGGTPQRRDSKVALPVATGGRKGEFVKDGAEPNSGPGQSVKPSGAQSNGQPSGSGVKAADQIGNTAQGEPRQPNESQDRNYQSSQNSHQSSERVPHRSFNNRSDHAAVEGGSSHPPRERGMEPRGRGGYRGRGGNFYSSQYPNNHHSGGHHAGSSSYSSTPQHFHPGHTNGQYSSQNPQSSGRSYRGSSRTHSLPNTAVYNRFPNPHMQSPPYMPFQVPYGFEMVPAGEAPMVGIAFPPLPEITNQINYYFSVDNLCKDMYLRKHMDNDGFVALSFIAGFNRVRGLTQDVNILRDACMQSLDLFLVPGPDDWYLRKAEGWETWTLAEEEREPSARGSRVWGDLRTLGLQSGVPGEMSGSAPSFNPDPRRNRSLGTIAVGAPPFIPSGGVYPQSAGGMASYGTPLSAEVPEFSPSFANMNGLSNVFVPQHVDQEFPDSDVDQLIIVVKRPAGDSKPSSPGASPSKSRMNGIASPTLTNGDLSGYLFPHSPMTNPQCLPFIRHDPSMISPSSAVFPGCPSDRSMNAQGDVGWLLSQDVQGSGETPNSPPKKLVHIFYGQFLSQVASQRKESAKPTKNSDMATLYRFWSHFLPQKFNGRMYNDFRKYALEDANHSLRLGLENLFNFYESSFNYRESLNDSLVQDFVRLAKTDGRNGFEYGPQKLKAVLENDSLRLHHRQRVEELLDAEVNGFLEGVEKKDGQLVELYTAV</sequence>
<dbReference type="OrthoDB" id="340227at2759"/>
<dbReference type="GO" id="GO:0005829">
    <property type="term" value="C:cytosol"/>
    <property type="evidence" value="ECO:0007669"/>
    <property type="project" value="TreeGrafter"/>
</dbReference>
<dbReference type="Gene3D" id="1.10.10.10">
    <property type="entry name" value="Winged helix-like DNA-binding domain superfamily/Winged helix DNA-binding domain"/>
    <property type="match status" value="1"/>
</dbReference>
<feature type="compositionally biased region" description="Polar residues" evidence="3">
    <location>
        <begin position="328"/>
        <end position="337"/>
    </location>
</feature>
<dbReference type="PANTHER" id="PTHR22792:SF132">
    <property type="entry name" value="LA-RELATED PROTEIN 1"/>
    <property type="match status" value="1"/>
</dbReference>
<dbReference type="GO" id="GO:0045727">
    <property type="term" value="P:positive regulation of translation"/>
    <property type="evidence" value="ECO:0007669"/>
    <property type="project" value="TreeGrafter"/>
</dbReference>
<feature type="compositionally biased region" description="Basic and acidic residues" evidence="3">
    <location>
        <begin position="252"/>
        <end position="266"/>
    </location>
</feature>
<dbReference type="GO" id="GO:0010494">
    <property type="term" value="C:cytoplasmic stress granule"/>
    <property type="evidence" value="ECO:0007669"/>
    <property type="project" value="TreeGrafter"/>
</dbReference>
<feature type="compositionally biased region" description="Polar residues" evidence="3">
    <location>
        <begin position="1"/>
        <end position="17"/>
    </location>
</feature>
<feature type="compositionally biased region" description="Low complexity" evidence="3">
    <location>
        <begin position="403"/>
        <end position="413"/>
    </location>
</feature>
<reference evidence="5 6" key="1">
    <citation type="submission" date="2017-04" db="EMBL/GenBank/DDBJ databases">
        <title>Draft genome sequence of Tuber borchii Vittad., a whitish edible truffle.</title>
        <authorList>
            <consortium name="DOE Joint Genome Institute"/>
            <person name="Murat C."/>
            <person name="Kuo A."/>
            <person name="Barry K.W."/>
            <person name="Clum A."/>
            <person name="Dockter R.B."/>
            <person name="Fauchery L."/>
            <person name="Iotti M."/>
            <person name="Kohler A."/>
            <person name="Labutti K."/>
            <person name="Lindquist E.A."/>
            <person name="Lipzen A."/>
            <person name="Ohm R.A."/>
            <person name="Wang M."/>
            <person name="Grigoriev I.V."/>
            <person name="Zambonelli A."/>
            <person name="Martin F.M."/>
        </authorList>
    </citation>
    <scope>NUCLEOTIDE SEQUENCE [LARGE SCALE GENOMIC DNA]</scope>
    <source>
        <strain evidence="5 6">Tbo3840</strain>
    </source>
</reference>
<feature type="compositionally biased region" description="Polar residues" evidence="3">
    <location>
        <begin position="620"/>
        <end position="630"/>
    </location>
</feature>
<feature type="compositionally biased region" description="Low complexity" evidence="3">
    <location>
        <begin position="903"/>
        <end position="916"/>
    </location>
</feature>
<gene>
    <name evidence="5" type="ORF">B9Z19DRAFT_229600</name>
</gene>
<feature type="compositionally biased region" description="Basic and acidic residues" evidence="3">
    <location>
        <begin position="472"/>
        <end position="481"/>
    </location>
</feature>
<feature type="compositionally biased region" description="Polar residues" evidence="3">
    <location>
        <begin position="24"/>
        <end position="50"/>
    </location>
</feature>
<evidence type="ECO:0000256" key="3">
    <source>
        <dbReference type="SAM" id="MobiDB-lite"/>
    </source>
</evidence>
<protein>
    <recommendedName>
        <fullName evidence="4">HTH La-type RNA-binding domain-containing protein</fullName>
    </recommendedName>
</protein>
<dbReference type="STRING" id="42251.A0A2T6ZMK4"/>
<feature type="region of interest" description="Disordered" evidence="3">
    <location>
        <begin position="899"/>
        <end position="924"/>
    </location>
</feature>
<dbReference type="InterPro" id="IPR045180">
    <property type="entry name" value="La_dom_prot"/>
</dbReference>
<dbReference type="GO" id="GO:0048255">
    <property type="term" value="P:mRNA stabilization"/>
    <property type="evidence" value="ECO:0007669"/>
    <property type="project" value="InterPro"/>
</dbReference>
<name>A0A2T6ZMK4_TUBBO</name>